<feature type="disulfide bond" evidence="1">
    <location>
        <begin position="1310"/>
        <end position="1323"/>
    </location>
</feature>
<keyword evidence="3" id="KW-0812">Transmembrane</keyword>
<dbReference type="InParanoid" id="Q22M94"/>
<proteinExistence type="predicted"/>
<dbReference type="PANTHER" id="PTHR23275">
    <property type="entry name" value="CABRIOLET.-RELATED"/>
    <property type="match status" value="1"/>
</dbReference>
<dbReference type="InterPro" id="IPR009030">
    <property type="entry name" value="Growth_fac_rcpt_cys_sf"/>
</dbReference>
<dbReference type="KEGG" id="tet:TTHERM_00037250"/>
<dbReference type="OrthoDB" id="10257656at2759"/>
<evidence type="ECO:0000256" key="4">
    <source>
        <dbReference type="SAM" id="SignalP"/>
    </source>
</evidence>
<accession>Q22M94</accession>
<feature type="signal peptide" evidence="4">
    <location>
        <begin position="1"/>
        <end position="24"/>
    </location>
</feature>
<dbReference type="RefSeq" id="XP_977126.3">
    <property type="nucleotide sequence ID" value="XM_972033.3"/>
</dbReference>
<keyword evidence="7" id="KW-1185">Reference proteome</keyword>
<dbReference type="GeneID" id="7844749"/>
<feature type="chain" id="PRO_5004201106" description="TNFR-Cys domain-containing protein" evidence="4">
    <location>
        <begin position="25"/>
        <end position="1832"/>
    </location>
</feature>
<dbReference type="HOGENOM" id="CLU_238470_0_0_1"/>
<name>Q22M94_TETTS</name>
<dbReference type="EMBL" id="GG662720">
    <property type="protein sequence ID" value="EAR86548.3"/>
    <property type="molecule type" value="Genomic_DNA"/>
</dbReference>
<feature type="repeat" description="TNFR-Cys" evidence="1">
    <location>
        <begin position="1290"/>
        <end position="1334"/>
    </location>
</feature>
<feature type="transmembrane region" description="Helical" evidence="3">
    <location>
        <begin position="1592"/>
        <end position="1621"/>
    </location>
</feature>
<gene>
    <name evidence="6" type="ORF">TTHERM_00037250</name>
</gene>
<protein>
    <recommendedName>
        <fullName evidence="5">TNFR-Cys domain-containing protein</fullName>
    </recommendedName>
</protein>
<dbReference type="PROSITE" id="PS50050">
    <property type="entry name" value="TNFR_NGFR_2"/>
    <property type="match status" value="1"/>
</dbReference>
<dbReference type="InterPro" id="IPR001368">
    <property type="entry name" value="TNFR/NGFR_Cys_rich_reg"/>
</dbReference>
<evidence type="ECO:0000256" key="1">
    <source>
        <dbReference type="PROSITE-ProRule" id="PRU00206"/>
    </source>
</evidence>
<feature type="domain" description="TNFR-Cys" evidence="5">
    <location>
        <begin position="1290"/>
        <end position="1334"/>
    </location>
</feature>
<feature type="region of interest" description="Disordered" evidence="2">
    <location>
        <begin position="1809"/>
        <end position="1832"/>
    </location>
</feature>
<dbReference type="SMART" id="SM00261">
    <property type="entry name" value="FU"/>
    <property type="match status" value="16"/>
</dbReference>
<evidence type="ECO:0000259" key="5">
    <source>
        <dbReference type="PROSITE" id="PS50050"/>
    </source>
</evidence>
<dbReference type="SUPFAM" id="SSF57184">
    <property type="entry name" value="Growth factor receptor domain"/>
    <property type="match status" value="9"/>
</dbReference>
<feature type="transmembrane region" description="Helical" evidence="3">
    <location>
        <begin position="1560"/>
        <end position="1580"/>
    </location>
</feature>
<dbReference type="InterPro" id="IPR052798">
    <property type="entry name" value="Giardia_VSA"/>
</dbReference>
<evidence type="ECO:0000256" key="2">
    <source>
        <dbReference type="SAM" id="MobiDB-lite"/>
    </source>
</evidence>
<evidence type="ECO:0000313" key="7">
    <source>
        <dbReference type="Proteomes" id="UP000009168"/>
    </source>
</evidence>
<dbReference type="InterPro" id="IPR000742">
    <property type="entry name" value="EGF"/>
</dbReference>
<dbReference type="PANTHER" id="PTHR23275:SF100">
    <property type="entry name" value="EGF-LIKE DOMAIN-CONTAINING PROTEIN"/>
    <property type="match status" value="1"/>
</dbReference>
<dbReference type="CDD" id="cd00064">
    <property type="entry name" value="FU"/>
    <property type="match status" value="2"/>
</dbReference>
<comment type="caution">
    <text evidence="1">Lacks conserved residue(s) required for the propagation of feature annotation.</text>
</comment>
<keyword evidence="3" id="KW-0472">Membrane</keyword>
<keyword evidence="3" id="KW-1133">Transmembrane helix</keyword>
<feature type="transmembrane region" description="Helical" evidence="3">
    <location>
        <begin position="1511"/>
        <end position="1531"/>
    </location>
</feature>
<evidence type="ECO:0000256" key="3">
    <source>
        <dbReference type="SAM" id="Phobius"/>
    </source>
</evidence>
<organism evidence="6 7">
    <name type="scientific">Tetrahymena thermophila (strain SB210)</name>
    <dbReference type="NCBI Taxonomy" id="312017"/>
    <lineage>
        <taxon>Eukaryota</taxon>
        <taxon>Sar</taxon>
        <taxon>Alveolata</taxon>
        <taxon>Ciliophora</taxon>
        <taxon>Intramacronucleata</taxon>
        <taxon>Oligohymenophorea</taxon>
        <taxon>Hymenostomatida</taxon>
        <taxon>Tetrahymenina</taxon>
        <taxon>Tetrahymenidae</taxon>
        <taxon>Tetrahymena</taxon>
    </lineage>
</organism>
<feature type="transmembrane region" description="Helical" evidence="3">
    <location>
        <begin position="1693"/>
        <end position="1716"/>
    </location>
</feature>
<dbReference type="InterPro" id="IPR006212">
    <property type="entry name" value="Furin_repeat"/>
</dbReference>
<feature type="transmembrane region" description="Helical" evidence="3">
    <location>
        <begin position="1736"/>
        <end position="1760"/>
    </location>
</feature>
<sequence>MQYKKLLFQAFFFFKFIFHAIVNANSLVTPQSVQTYQFFYGSADFTQQIYTQTNFQILREYVYSSLTNYTQITTKQCGNYLHFLMSDSLLDLQFVKLNMNLPNHQWIQVQLNFYKTGQWGTEDFSVIVDQAENTYQYQNDQSITCQDWQNYTLQQVSYQTSHTSNSLTIVVKSKANIDIRKWSIGQIQIQAFICPSNSYFDQSLQCFSCIEGCKSCFNSNYCDQCQDGYYLQSTNHSCVKNCNDNQYLDSSKICQNCPSGCSTCNQLICISCQDVDKDPSQNCQVCNKDLKLTSSNTCASCSIPNCLQYDTNSIKCSCKLYSPQYMCQVTQINNCSQQNYIDGQCICQVCKSDTFMYNGQCRQTCPQGYGQNRQTMTCDRCQISGCQYCSQNYQQCQVCSSGYLYYQDTNKCQYQQSCSDSYYLSNNQCIKCQSSCQTCDRYDTCTQCQQGLIQMSYYLPNLKIPQQYSCFDDTKTEFLQVCSQKLTVFYPDQRVTPIYYEIQSQKTCATQCPGGYGYNSIYQTCNQCIDKCQSCQSNWKICDYCQSNYYIYNNNNNVYQCVDNCINGYYIYQLWCVQNCPVGYGSNLYPNGKNECLQCTDTNCQTCDSQQVCTQCFDPKKLLDKSTNQCVDSCPSNYFYQYSSQRCIKCSSNCSECDKLENNCTSCPRGLQLFYDQTNNAAACVETCPSQYYGFQGQCKSCPQNCQICDSNGVCQQCQKSFMIYNQNCVSCPNQDILIDNQCQYCKDKLLRIEDGTCIVNQDCGVGYFIENGICKQCGLQNENCSSINSQEEINKCSQYQNGQGKCQQCSAVATYFNQGWCLPCPEGCSSCNQQGQCFQCSSDDYCYIQSLQICRKITTDLSCKDMNQQKCTQINDQNHGYCLKCSDVSLNQCVVCDTNSFLFNSECLLKCPTSYFGDRNIYEQKYIYSGVCRPFCLKSYIHDSSEYCFYCPSSCDCQLLTDSTKISQLNQNYQCTQCNSGYYKIYISSTYSDIFNCVENCPINYYLDSDKKQCIKCSQGCLTCTNGSTCTECGAGTCTVCSAGYFFQPLNNTCVFDCEPGQYKDNQLKKCVNCGNNCLQCYSQTYCYQCDSKSYRSGNDCVTKCNQGEYPDNTNGLQCKPCVISNCKSCVSQSTCEVCNDSTYLQDQGQKCVSQCSDGYSKVLISGVYKCIKDCGQSQYLPINSEVCTPCPTGCLQCNNQGFCSQCKQGFKYDSVNSICQQCSDIHCLNCDINAQQCQSCQFGYFYNKDIRKCITQCQNGYYYDIANSSCIQCPKNCKSCVNKDICSSCEKGFFIDQNNQCSQCSDSCSSCSNSSENCQSCKSDYQLINNKCVIQCDLSCLKCSGSGISQCLSCNSSRFLYLGRCICKEGFVENGSPYCQQDTTSNEGIKSLQNSMAGMSAALITTGIPFPTGIKCLEISSMVSYLTYSNAKYEGKVDQYLQILYNDNISPLIPNYILSIFPTIDQNHQQNSTQRYQDKRNRVLEQMVDVNEQYQSDYRFMKNSKTINYLINIAPLLTIYAIFGFVLLVKHILFRFTNLSQSTSKIVTFIKFNLRHTIFLLIFYLSYQELLLITLLQISSMFQGGALNIISSLISIISIIVIVFMIYLITKIILFTSYITFKEKSEKYGPLFYGLKESKLAHIFLLVRIVQKTLICIITVYGGNSNLCLSFLIITSVALVYEIAVRPFKAIITAIVSITLNGLYFLIVLFAYMIEKNQDDSTIKSQYSSHLEKALLAFIILKNSAILIEFILFIIIIIRRFRSKTGVLNDSKESSNRSFDLESSLQKEIQWRDNALKQKQQISKMKTRNIQNENSFDTNTSNNIGQSDQL</sequence>
<keyword evidence="4" id="KW-0732">Signal</keyword>
<reference evidence="7" key="1">
    <citation type="journal article" date="2006" name="PLoS Biol.">
        <title>Macronuclear genome sequence of the ciliate Tetrahymena thermophila, a model eukaryote.</title>
        <authorList>
            <person name="Eisen J.A."/>
            <person name="Coyne R.S."/>
            <person name="Wu M."/>
            <person name="Wu D."/>
            <person name="Thiagarajan M."/>
            <person name="Wortman J.R."/>
            <person name="Badger J.H."/>
            <person name="Ren Q."/>
            <person name="Amedeo P."/>
            <person name="Jones K.M."/>
            <person name="Tallon L.J."/>
            <person name="Delcher A.L."/>
            <person name="Salzberg S.L."/>
            <person name="Silva J.C."/>
            <person name="Haas B.J."/>
            <person name="Majoros W.H."/>
            <person name="Farzad M."/>
            <person name="Carlton J.M."/>
            <person name="Smith R.K. Jr."/>
            <person name="Garg J."/>
            <person name="Pearlman R.E."/>
            <person name="Karrer K.M."/>
            <person name="Sun L."/>
            <person name="Manning G."/>
            <person name="Elde N.C."/>
            <person name="Turkewitz A.P."/>
            <person name="Asai D.J."/>
            <person name="Wilkes D.E."/>
            <person name="Wang Y."/>
            <person name="Cai H."/>
            <person name="Collins K."/>
            <person name="Stewart B.A."/>
            <person name="Lee S.R."/>
            <person name="Wilamowska K."/>
            <person name="Weinberg Z."/>
            <person name="Ruzzo W.L."/>
            <person name="Wloga D."/>
            <person name="Gaertig J."/>
            <person name="Frankel J."/>
            <person name="Tsao C.-C."/>
            <person name="Gorovsky M.A."/>
            <person name="Keeling P.J."/>
            <person name="Waller R.F."/>
            <person name="Patron N.J."/>
            <person name="Cherry J.M."/>
            <person name="Stover N.A."/>
            <person name="Krieger C.J."/>
            <person name="del Toro C."/>
            <person name="Ryder H.F."/>
            <person name="Williamson S.C."/>
            <person name="Barbeau R.A."/>
            <person name="Hamilton E.P."/>
            <person name="Orias E."/>
        </authorList>
    </citation>
    <scope>NUCLEOTIDE SEQUENCE [LARGE SCALE GENOMIC DNA]</scope>
    <source>
        <strain evidence="7">SB210</strain>
    </source>
</reference>
<keyword evidence="1" id="KW-1015">Disulfide bond</keyword>
<dbReference type="Proteomes" id="UP000009168">
    <property type="component" value="Unassembled WGS sequence"/>
</dbReference>
<dbReference type="eggNOG" id="KOG3525">
    <property type="taxonomic scope" value="Eukaryota"/>
</dbReference>
<dbReference type="Gene3D" id="2.10.220.10">
    <property type="entry name" value="Hormone Receptor, Insulin-like Growth Factor Receptor 1, Chain A, domain 2"/>
    <property type="match status" value="10"/>
</dbReference>
<dbReference type="SMART" id="SM01411">
    <property type="entry name" value="Ephrin_rec_like"/>
    <property type="match status" value="6"/>
</dbReference>
<feature type="disulfide bond" evidence="1">
    <location>
        <begin position="1291"/>
        <end position="1306"/>
    </location>
</feature>
<dbReference type="SMART" id="SM00181">
    <property type="entry name" value="EGF"/>
    <property type="match status" value="12"/>
</dbReference>
<evidence type="ECO:0000313" key="6">
    <source>
        <dbReference type="EMBL" id="EAR86548.3"/>
    </source>
</evidence>